<evidence type="ECO:0000313" key="2">
    <source>
        <dbReference type="EMBL" id="CCE27542.1"/>
    </source>
</evidence>
<feature type="compositionally biased region" description="Basic and acidic residues" evidence="1">
    <location>
        <begin position="360"/>
        <end position="379"/>
    </location>
</feature>
<comment type="caution">
    <text evidence="2">The sequence shown here is derived from an EMBL/GenBank/DDBJ whole genome shotgun (WGS) entry which is preliminary data.</text>
</comment>
<dbReference type="OrthoDB" id="5411141at2759"/>
<protein>
    <submittedName>
        <fullName evidence="2">Uncharacterized protein</fullName>
    </submittedName>
</protein>
<feature type="compositionally biased region" description="Basic and acidic residues" evidence="1">
    <location>
        <begin position="315"/>
        <end position="325"/>
    </location>
</feature>
<dbReference type="HOGENOM" id="CLU_320031_0_0_1"/>
<feature type="region of interest" description="Disordered" evidence="1">
    <location>
        <begin position="720"/>
        <end position="795"/>
    </location>
</feature>
<feature type="compositionally biased region" description="Polar residues" evidence="1">
    <location>
        <begin position="621"/>
        <end position="632"/>
    </location>
</feature>
<feature type="compositionally biased region" description="Low complexity" evidence="1">
    <location>
        <begin position="785"/>
        <end position="794"/>
    </location>
</feature>
<feature type="region of interest" description="Disordered" evidence="1">
    <location>
        <begin position="56"/>
        <end position="103"/>
    </location>
</feature>
<feature type="region of interest" description="Disordered" evidence="1">
    <location>
        <begin position="354"/>
        <end position="394"/>
    </location>
</feature>
<feature type="compositionally biased region" description="Low complexity" evidence="1">
    <location>
        <begin position="747"/>
        <end position="770"/>
    </location>
</feature>
<dbReference type="VEuPathDB" id="FungiDB:CPUR_01016"/>
<accession>M1VUC7</accession>
<dbReference type="eggNOG" id="ENOG502SEYQ">
    <property type="taxonomic scope" value="Eukaryota"/>
</dbReference>
<feature type="compositionally biased region" description="Pro residues" evidence="1">
    <location>
        <begin position="426"/>
        <end position="436"/>
    </location>
</feature>
<name>M1VUC7_CLAP2</name>
<evidence type="ECO:0000313" key="3">
    <source>
        <dbReference type="Proteomes" id="UP000016801"/>
    </source>
</evidence>
<feature type="compositionally biased region" description="Polar residues" evidence="1">
    <location>
        <begin position="721"/>
        <end position="731"/>
    </location>
</feature>
<dbReference type="EMBL" id="CAGA01000004">
    <property type="protein sequence ID" value="CCE27542.1"/>
    <property type="molecule type" value="Genomic_DNA"/>
</dbReference>
<feature type="compositionally biased region" description="Basic and acidic residues" evidence="1">
    <location>
        <begin position="571"/>
        <end position="586"/>
    </location>
</feature>
<keyword evidence="3" id="KW-1185">Reference proteome</keyword>
<evidence type="ECO:0000256" key="1">
    <source>
        <dbReference type="SAM" id="MobiDB-lite"/>
    </source>
</evidence>
<feature type="region of interest" description="Disordered" evidence="1">
    <location>
        <begin position="419"/>
        <end position="452"/>
    </location>
</feature>
<feature type="region of interest" description="Disordered" evidence="1">
    <location>
        <begin position="604"/>
        <end position="641"/>
    </location>
</feature>
<feature type="region of interest" description="Disordered" evidence="1">
    <location>
        <begin position="859"/>
        <end position="881"/>
    </location>
</feature>
<gene>
    <name evidence="2" type="ORF">CPUR_01016</name>
</gene>
<dbReference type="AlphaFoldDB" id="M1VUC7"/>
<dbReference type="STRING" id="1111077.M1VUC7"/>
<sequence>MGLPCYHKIMSILESGDVLKTTDFDVHWFVNRQHFINPPELRLREPAVVRKVFKPAARRPNAKASSTARGSTRSELTDRNSFEAARPLGRPSDQGPIPGPSQAALTGVLHQSQVESAERAERAARELWHVQEQQSLRFWQQHPQPPPTTHQQQHPYVAWQPLQPPPTTQQEQHVIGVGGLHISAESHEDKAEARSTPPWMAVRAERVAYTHETAAIAFGFDLFPLLMSLLDDSTKPSFSHQTLVSAFQGEPWTSKNRDEHSTMVPVSESCDGNAAADTSPATITLTTESTKWTRIEECDEALGRKAFSSRRRSREHIMDRKRRSDGAAVSQSLGFKRQPAPITQREVFRDASRPLVGDNLGDHLDLEDGEHKETEDLFNRRTLTRKPVQARNPDRAIGTSLLLSHTPPPTLAGHLAAQPMGQEQKGPPPPPPPPLTASPTLSPDNSDSSQISKLPWKLKSWQADIADPIQLARGNTPTWNSQTADGEPRTLPPFTTQDIGPPTAIGSSFPALTGIITVPNSVLSSTDAGQVLQIQSTIESNAEPTERPGEPAARPLTPTNVVPGTGYGESPGDHNSEHEQTDGQHDKTEKALIAVGSTGWLFWRTSRRRRRQGNQDIRMRPQSSHSRDSSPASKPRRLVTKTLSRIPIVRGHIRSRETGWTNLDHSSHAGPSKGTMVPSVASTSSMGAQQQSNQAPAIVVHTEIVRKSYIAPSKVQLPEPTLSSNEAQHNNGALGAGGDQQKRSHASDMSSLSSSFGDGLSMSNNNNNNNSYENHDLNDILNGTHHSNNNHHSSAGVVTTINAPLPVAQRDSAHLHSERSQRDTYQSDVPEDAPLRLRTVSSWVKQQSGKVTRARQRLQSVSSSHVASEVPSAEVPKMPSEQDLRQMMSDGEELRRAEAVLGGGIGR</sequence>
<feature type="compositionally biased region" description="Polar residues" evidence="1">
    <location>
        <begin position="63"/>
        <end position="74"/>
    </location>
</feature>
<feature type="region of interest" description="Disordered" evidence="1">
    <location>
        <begin position="539"/>
        <end position="586"/>
    </location>
</feature>
<feature type="region of interest" description="Disordered" evidence="1">
    <location>
        <begin position="309"/>
        <end position="340"/>
    </location>
</feature>
<reference evidence="2 3" key="1">
    <citation type="journal article" date="2013" name="PLoS Genet.">
        <title>Plant-symbiotic fungi as chemical engineers: Multi-genome analysis of the Clavicipitaceae reveals dynamics of alkaloid loci.</title>
        <authorList>
            <person name="Schardl C.L."/>
            <person name="Young C.A."/>
            <person name="Hesse U."/>
            <person name="Amyotte S.G."/>
            <person name="Andreeva K."/>
            <person name="Calie P.J."/>
            <person name="Fleetwood D.J."/>
            <person name="Haws D.C."/>
            <person name="Moore N."/>
            <person name="Oeser B."/>
            <person name="Panaccione D.G."/>
            <person name="Schweri K.K."/>
            <person name="Voisey C.R."/>
            <person name="Farman M.L."/>
            <person name="Jaromczyk J.W."/>
            <person name="Roe B.A."/>
            <person name="O'Sullivan D.M."/>
            <person name="Scott B."/>
            <person name="Tudzynski P."/>
            <person name="An Z."/>
            <person name="Arnaoudova E.G."/>
            <person name="Bullock C.T."/>
            <person name="Charlton N.D."/>
            <person name="Chen L."/>
            <person name="Cox M."/>
            <person name="Dinkins R.D."/>
            <person name="Florea S."/>
            <person name="Glenn A.E."/>
            <person name="Gordon A."/>
            <person name="Gueldener U."/>
            <person name="Harris D.R."/>
            <person name="Hollin W."/>
            <person name="Jaromczyk J."/>
            <person name="Johnson R.D."/>
            <person name="Khan A.K."/>
            <person name="Leistner E."/>
            <person name="Leuchtmann A."/>
            <person name="Li C."/>
            <person name="Liu J."/>
            <person name="Liu J."/>
            <person name="Liu M."/>
            <person name="Mace W."/>
            <person name="Machado C."/>
            <person name="Nagabhyru P."/>
            <person name="Pan J."/>
            <person name="Schmid J."/>
            <person name="Sugawara K."/>
            <person name="Steiner U."/>
            <person name="Takach J.E."/>
            <person name="Tanaka E."/>
            <person name="Webb J.S."/>
            <person name="Wilson E.V."/>
            <person name="Wiseman J.L."/>
            <person name="Yoshida R."/>
            <person name="Zeng Z."/>
        </authorList>
    </citation>
    <scope>NUCLEOTIDE SEQUENCE [LARGE SCALE GENOMIC DNA]</scope>
    <source>
        <strain evidence="2 3">20.1</strain>
    </source>
</reference>
<organism evidence="2 3">
    <name type="scientific">Claviceps purpurea (strain 20.1)</name>
    <name type="common">Ergot fungus</name>
    <name type="synonym">Sphacelia segetum</name>
    <dbReference type="NCBI Taxonomy" id="1111077"/>
    <lineage>
        <taxon>Eukaryota</taxon>
        <taxon>Fungi</taxon>
        <taxon>Dikarya</taxon>
        <taxon>Ascomycota</taxon>
        <taxon>Pezizomycotina</taxon>
        <taxon>Sordariomycetes</taxon>
        <taxon>Hypocreomycetidae</taxon>
        <taxon>Hypocreales</taxon>
        <taxon>Clavicipitaceae</taxon>
        <taxon>Claviceps</taxon>
    </lineage>
</organism>
<proteinExistence type="predicted"/>
<dbReference type="Proteomes" id="UP000016801">
    <property type="component" value="Unassembled WGS sequence"/>
</dbReference>
<feature type="region of interest" description="Disordered" evidence="1">
    <location>
        <begin position="657"/>
        <end position="680"/>
    </location>
</feature>